<keyword evidence="3 9" id="KW-0812">Transmembrane</keyword>
<dbReference type="EMBL" id="HG805838">
    <property type="protein sequence ID" value="CDW53006.1"/>
    <property type="molecule type" value="Genomic_DNA"/>
</dbReference>
<reference evidence="11" key="2">
    <citation type="submission" date="2014-03" db="EMBL/GenBank/DDBJ databases">
        <title>The whipworm genome and dual-species transcriptomics of an intimate host-pathogen interaction.</title>
        <authorList>
            <person name="Foth B.J."/>
            <person name="Tsai I.J."/>
            <person name="Reid A.J."/>
            <person name="Bancroft A.J."/>
            <person name="Nichol S."/>
            <person name="Tracey A."/>
            <person name="Holroyd N."/>
            <person name="Cotton J.A."/>
            <person name="Stanley E.J."/>
            <person name="Zarowiecki M."/>
            <person name="Liu J.Z."/>
            <person name="Huckvale T."/>
            <person name="Cooper P.J."/>
            <person name="Grencis R.K."/>
            <person name="Berriman M."/>
        </authorList>
    </citation>
    <scope>NUCLEOTIDE SEQUENCE [LARGE SCALE GENOMIC DNA]</scope>
</reference>
<keyword evidence="6 9" id="KW-0472">Membrane</keyword>
<organism evidence="11 12">
    <name type="scientific">Trichuris trichiura</name>
    <name type="common">Whipworm</name>
    <name type="synonym">Trichocephalus trichiurus</name>
    <dbReference type="NCBI Taxonomy" id="36087"/>
    <lineage>
        <taxon>Eukaryota</taxon>
        <taxon>Metazoa</taxon>
        <taxon>Ecdysozoa</taxon>
        <taxon>Nematoda</taxon>
        <taxon>Enoplea</taxon>
        <taxon>Dorylaimia</taxon>
        <taxon>Trichinellida</taxon>
        <taxon>Trichuridae</taxon>
        <taxon>Trichuris</taxon>
    </lineage>
</organism>
<comment type="similarity">
    <text evidence="2 9">Belongs to the YIP1 family.</text>
</comment>
<sequence length="276" mass="31223">MAETPKDVVLDLGGMQVNLDALKLNELGFLPPDPSLQGGKQNCLYCKRQRLLCVADEIAGEIQPKDGDRSAKLSGYSYSRNIAADFLEKKGFGWLLDTEDDEEICSQPLLEELEIDLRDIFYKVRCVLLPLPYFRLKIQLVRDNPDFWGPLAVVLAYAMVSLYGQLQVVSWILTIWFIGSFVIYLLARSLGGEVNFPQCLGVIGYCLIPLVLTASTLPFLKRSHLLSHATKIFGIFWAVYSAGTLLCSEELREKRPLLLYPIFLLYIYFFSLYTGV</sequence>
<evidence type="ECO:0000313" key="12">
    <source>
        <dbReference type="Proteomes" id="UP000030665"/>
    </source>
</evidence>
<keyword evidence="5" id="KW-0333">Golgi apparatus</keyword>
<evidence type="ECO:0000256" key="3">
    <source>
        <dbReference type="ARBA" id="ARBA00022692"/>
    </source>
</evidence>
<evidence type="ECO:0000313" key="11">
    <source>
        <dbReference type="EMBL" id="CDW53006.1"/>
    </source>
</evidence>
<reference evidence="11" key="1">
    <citation type="submission" date="2014-01" db="EMBL/GenBank/DDBJ databases">
        <authorList>
            <person name="Aslett M."/>
        </authorList>
    </citation>
    <scope>NUCLEOTIDE SEQUENCE</scope>
</reference>
<protein>
    <recommendedName>
        <fullName evidence="9">Protein YIPF</fullName>
    </recommendedName>
</protein>
<evidence type="ECO:0000256" key="5">
    <source>
        <dbReference type="ARBA" id="ARBA00023034"/>
    </source>
</evidence>
<proteinExistence type="inferred from homology"/>
<feature type="transmembrane region" description="Helical" evidence="9">
    <location>
        <begin position="199"/>
        <end position="219"/>
    </location>
</feature>
<dbReference type="PANTHER" id="PTHR21236:SF7">
    <property type="entry name" value="PROTEIN YIPF4"/>
    <property type="match status" value="1"/>
</dbReference>
<dbReference type="GO" id="GO:0048280">
    <property type="term" value="P:vesicle fusion with Golgi apparatus"/>
    <property type="evidence" value="ECO:0007669"/>
    <property type="project" value="TreeGrafter"/>
</dbReference>
<evidence type="ECO:0000256" key="6">
    <source>
        <dbReference type="ARBA" id="ARBA00023136"/>
    </source>
</evidence>
<feature type="transmembrane region" description="Helical" evidence="9">
    <location>
        <begin position="257"/>
        <end position="275"/>
    </location>
</feature>
<comment type="subcellular location">
    <subcellularLocation>
        <location evidence="1 9">Golgi apparatus membrane</location>
        <topology evidence="1 9">Multi-pass membrane protein</topology>
    </subcellularLocation>
    <subcellularLocation>
        <location evidence="7">Golgi apparatus</location>
        <location evidence="7">cis-Golgi network membrane</location>
    </subcellularLocation>
</comment>
<evidence type="ECO:0000259" key="10">
    <source>
        <dbReference type="Pfam" id="PF04893"/>
    </source>
</evidence>
<dbReference type="GO" id="GO:0006888">
    <property type="term" value="P:endoplasmic reticulum to Golgi vesicle-mediated transport"/>
    <property type="evidence" value="ECO:0007669"/>
    <property type="project" value="InterPro"/>
</dbReference>
<evidence type="ECO:0000256" key="2">
    <source>
        <dbReference type="ARBA" id="ARBA00010596"/>
    </source>
</evidence>
<keyword evidence="12" id="KW-1185">Reference proteome</keyword>
<dbReference type="InterPro" id="IPR045231">
    <property type="entry name" value="Yip1/4-like"/>
</dbReference>
<feature type="transmembrane region" description="Helical" evidence="9">
    <location>
        <begin position="147"/>
        <end position="163"/>
    </location>
</feature>
<keyword evidence="4 9" id="KW-1133">Transmembrane helix</keyword>
<evidence type="ECO:0000256" key="9">
    <source>
        <dbReference type="RuleBase" id="RU361264"/>
    </source>
</evidence>
<dbReference type="PANTHER" id="PTHR21236">
    <property type="entry name" value="GOLGI MEMBRANE PROTEIN YIP1"/>
    <property type="match status" value="1"/>
</dbReference>
<evidence type="ECO:0000256" key="1">
    <source>
        <dbReference type="ARBA" id="ARBA00004653"/>
    </source>
</evidence>
<feature type="domain" description="Yip1" evidence="10">
    <location>
        <begin position="140"/>
        <end position="272"/>
    </location>
</feature>
<evidence type="ECO:0000256" key="4">
    <source>
        <dbReference type="ARBA" id="ARBA00022989"/>
    </source>
</evidence>
<feature type="transmembrane region" description="Helical" evidence="9">
    <location>
        <begin position="225"/>
        <end position="245"/>
    </location>
</feature>
<dbReference type="Pfam" id="PF04893">
    <property type="entry name" value="Yip1"/>
    <property type="match status" value="1"/>
</dbReference>
<name>A0A077YYU6_TRITR</name>
<gene>
    <name evidence="11" type="ORF">TTRE_0000126901</name>
</gene>
<feature type="transmembrane region" description="Helical" evidence="9">
    <location>
        <begin position="169"/>
        <end position="187"/>
    </location>
</feature>
<dbReference type="STRING" id="36087.A0A077YYU6"/>
<evidence type="ECO:0000256" key="7">
    <source>
        <dbReference type="ARBA" id="ARBA00024188"/>
    </source>
</evidence>
<dbReference type="AlphaFoldDB" id="A0A077YYU6"/>
<dbReference type="GO" id="GO:0000139">
    <property type="term" value="C:Golgi membrane"/>
    <property type="evidence" value="ECO:0007669"/>
    <property type="project" value="UniProtKB-SubCell"/>
</dbReference>
<evidence type="ECO:0000256" key="8">
    <source>
        <dbReference type="ARBA" id="ARBA00037720"/>
    </source>
</evidence>
<dbReference type="GO" id="GO:0005802">
    <property type="term" value="C:trans-Golgi network"/>
    <property type="evidence" value="ECO:0007669"/>
    <property type="project" value="TreeGrafter"/>
</dbReference>
<dbReference type="InterPro" id="IPR006977">
    <property type="entry name" value="Yip1_dom"/>
</dbReference>
<accession>A0A077YYU6</accession>
<comment type="function">
    <text evidence="8">Involved in the maintenance of the Golgi structure.</text>
</comment>
<dbReference type="Proteomes" id="UP000030665">
    <property type="component" value="Unassembled WGS sequence"/>
</dbReference>
<dbReference type="OrthoDB" id="411251at2759"/>